<evidence type="ECO:0000259" key="1">
    <source>
        <dbReference type="Pfam" id="PF13472"/>
    </source>
</evidence>
<dbReference type="Pfam" id="PF13472">
    <property type="entry name" value="Lipase_GDSL_2"/>
    <property type="match status" value="1"/>
</dbReference>
<dbReference type="Proteomes" id="UP000828390">
    <property type="component" value="Unassembled WGS sequence"/>
</dbReference>
<feature type="domain" description="SGNH hydrolase-type esterase" evidence="1">
    <location>
        <begin position="41"/>
        <end position="187"/>
    </location>
</feature>
<sequence>MAAPISKKVYIFGHSFVKRLKDFIRQDPSLRYDLGLTGSPMIQYSGFPGATVDCLRNKLQDILDFVPDIVILVVGTNDIYNPNQSPLSVASAIRDFVDTLLFVHGIPRVIVLQTLHRHSPTCHTRYPVDIHWFNNRVDDLNSLLIDWLNSPPHGRAYLWRLKGFWSPECIRTNFADDGCHLSPRGQHRFFTNIRAAVVAALKQSI</sequence>
<dbReference type="InterPro" id="IPR036514">
    <property type="entry name" value="SGNH_hydro_sf"/>
</dbReference>
<proteinExistence type="predicted"/>
<dbReference type="Gene3D" id="3.40.50.1110">
    <property type="entry name" value="SGNH hydrolase"/>
    <property type="match status" value="1"/>
</dbReference>
<comment type="caution">
    <text evidence="2">The sequence shown here is derived from an EMBL/GenBank/DDBJ whole genome shotgun (WGS) entry which is preliminary data.</text>
</comment>
<reference evidence="2" key="1">
    <citation type="journal article" date="2019" name="bioRxiv">
        <title>The Genome of the Zebra Mussel, Dreissena polymorpha: A Resource for Invasive Species Research.</title>
        <authorList>
            <person name="McCartney M.A."/>
            <person name="Auch B."/>
            <person name="Kono T."/>
            <person name="Mallez S."/>
            <person name="Zhang Y."/>
            <person name="Obille A."/>
            <person name="Becker A."/>
            <person name="Abrahante J.E."/>
            <person name="Garbe J."/>
            <person name="Badalamenti J.P."/>
            <person name="Herman A."/>
            <person name="Mangelson H."/>
            <person name="Liachko I."/>
            <person name="Sullivan S."/>
            <person name="Sone E.D."/>
            <person name="Koren S."/>
            <person name="Silverstein K.A.T."/>
            <person name="Beckman K.B."/>
            <person name="Gohl D.M."/>
        </authorList>
    </citation>
    <scope>NUCLEOTIDE SEQUENCE</scope>
    <source>
        <strain evidence="2">Duluth1</strain>
        <tissue evidence="2">Whole animal</tissue>
    </source>
</reference>
<dbReference type="InterPro" id="IPR013830">
    <property type="entry name" value="SGNH_hydro"/>
</dbReference>
<keyword evidence="4" id="KW-1185">Reference proteome</keyword>
<name>A0A9D4EGU1_DREPO</name>
<accession>A0A9D4EGU1</accession>
<dbReference type="EMBL" id="JAIWYP010000008">
    <property type="protein sequence ID" value="KAH3780102.1"/>
    <property type="molecule type" value="Genomic_DNA"/>
</dbReference>
<dbReference type="SUPFAM" id="SSF52266">
    <property type="entry name" value="SGNH hydrolase"/>
    <property type="match status" value="1"/>
</dbReference>
<dbReference type="AlphaFoldDB" id="A0A9D4EGU1"/>
<evidence type="ECO:0000313" key="4">
    <source>
        <dbReference type="Proteomes" id="UP000828390"/>
    </source>
</evidence>
<evidence type="ECO:0000313" key="2">
    <source>
        <dbReference type="EMBL" id="KAH3780057.1"/>
    </source>
</evidence>
<organism evidence="2 4">
    <name type="scientific">Dreissena polymorpha</name>
    <name type="common">Zebra mussel</name>
    <name type="synonym">Mytilus polymorpha</name>
    <dbReference type="NCBI Taxonomy" id="45954"/>
    <lineage>
        <taxon>Eukaryota</taxon>
        <taxon>Metazoa</taxon>
        <taxon>Spiralia</taxon>
        <taxon>Lophotrochozoa</taxon>
        <taxon>Mollusca</taxon>
        <taxon>Bivalvia</taxon>
        <taxon>Autobranchia</taxon>
        <taxon>Heteroconchia</taxon>
        <taxon>Euheterodonta</taxon>
        <taxon>Imparidentia</taxon>
        <taxon>Neoheterodontei</taxon>
        <taxon>Myida</taxon>
        <taxon>Dreissenoidea</taxon>
        <taxon>Dreissenidae</taxon>
        <taxon>Dreissena</taxon>
    </lineage>
</organism>
<reference evidence="2" key="2">
    <citation type="submission" date="2020-11" db="EMBL/GenBank/DDBJ databases">
        <authorList>
            <person name="McCartney M.A."/>
            <person name="Auch B."/>
            <person name="Kono T."/>
            <person name="Mallez S."/>
            <person name="Becker A."/>
            <person name="Gohl D.M."/>
            <person name="Silverstein K.A.T."/>
            <person name="Koren S."/>
            <person name="Bechman K.B."/>
            <person name="Herman A."/>
            <person name="Abrahante J.E."/>
            <person name="Garbe J."/>
        </authorList>
    </citation>
    <scope>NUCLEOTIDE SEQUENCE</scope>
    <source>
        <strain evidence="2">Duluth1</strain>
        <tissue evidence="2">Whole animal</tissue>
    </source>
</reference>
<dbReference type="EMBL" id="JAIWYP010000008">
    <property type="protein sequence ID" value="KAH3780057.1"/>
    <property type="molecule type" value="Genomic_DNA"/>
</dbReference>
<protein>
    <recommendedName>
        <fullName evidence="1">SGNH hydrolase-type esterase domain-containing protein</fullName>
    </recommendedName>
</protein>
<gene>
    <name evidence="2" type="ORF">DPMN_157867</name>
    <name evidence="3" type="ORF">DPMN_157912</name>
</gene>
<evidence type="ECO:0000313" key="3">
    <source>
        <dbReference type="EMBL" id="KAH3780102.1"/>
    </source>
</evidence>